<feature type="chain" id="PRO_5037158101" evidence="1">
    <location>
        <begin position="25"/>
        <end position="188"/>
    </location>
</feature>
<dbReference type="Proteomes" id="UP000598467">
    <property type="component" value="Unassembled WGS sequence"/>
</dbReference>
<feature type="signal peptide" evidence="1">
    <location>
        <begin position="1"/>
        <end position="24"/>
    </location>
</feature>
<evidence type="ECO:0000256" key="1">
    <source>
        <dbReference type="SAM" id="SignalP"/>
    </source>
</evidence>
<keyword evidence="1" id="KW-0732">Signal</keyword>
<reference evidence="2" key="1">
    <citation type="submission" date="2020-05" db="EMBL/GenBank/DDBJ databases">
        <title>Identification of trans-AT polyketide cluster in two marine bacteria, producers of a novel glutaramide-containing polyketide sesbanimide D and analogs.</title>
        <authorList>
            <person name="Kacar D."/>
            <person name="Rodriguez P."/>
            <person name="Canedo L."/>
            <person name="Gonzalez E."/>
            <person name="Galan B."/>
            <person name="De La Calle F."/>
            <person name="Garcia J.L."/>
        </authorList>
    </citation>
    <scope>NUCLEOTIDE SEQUENCE</scope>
    <source>
        <strain evidence="2">PHM038</strain>
    </source>
</reference>
<gene>
    <name evidence="2" type="ORF">HK439_25820</name>
</gene>
<dbReference type="GO" id="GO:0016787">
    <property type="term" value="F:hydrolase activity"/>
    <property type="evidence" value="ECO:0007669"/>
    <property type="project" value="UniProtKB-KW"/>
</dbReference>
<accession>A0A926SAQ1</accession>
<dbReference type="InterPro" id="IPR018550">
    <property type="entry name" value="Lipid-A_deacylase-rel"/>
</dbReference>
<dbReference type="AlphaFoldDB" id="A0A926SAQ1"/>
<dbReference type="EMBL" id="JABFCZ010000052">
    <property type="protein sequence ID" value="MBD1549684.1"/>
    <property type="molecule type" value="Genomic_DNA"/>
</dbReference>
<keyword evidence="2" id="KW-0378">Hydrolase</keyword>
<proteinExistence type="predicted"/>
<evidence type="ECO:0000313" key="2">
    <source>
        <dbReference type="EMBL" id="MBD1549684.1"/>
    </source>
</evidence>
<dbReference type="Pfam" id="PF09411">
    <property type="entry name" value="PagL"/>
    <property type="match status" value="1"/>
</dbReference>
<dbReference type="Gene3D" id="2.40.160.20">
    <property type="match status" value="1"/>
</dbReference>
<organism evidence="2 3">
    <name type="scientific">Roseibium aggregatum</name>
    <dbReference type="NCBI Taxonomy" id="187304"/>
    <lineage>
        <taxon>Bacteria</taxon>
        <taxon>Pseudomonadati</taxon>
        <taxon>Pseudomonadota</taxon>
        <taxon>Alphaproteobacteria</taxon>
        <taxon>Hyphomicrobiales</taxon>
        <taxon>Stappiaceae</taxon>
        <taxon>Roseibium</taxon>
    </lineage>
</organism>
<dbReference type="RefSeq" id="WP_190294374.1">
    <property type="nucleotide sequence ID" value="NZ_JABFCZ010000052.1"/>
</dbReference>
<sequence>MKNLVRGMLFGALIITGSSTVATAADLTGNTSGLTNEVRGGVLYHDLMGRESGVDINAEILLRWAAVDFTIPGLGTNGMLRPHFGGNLNLSGDTSMVYAGYTLTLDLTDWMFIEGSFGGMAHNGNTEKTTPNTLALGCNVMFRESASLGFRINERVNVSAIIEHSSNNGYCSANNGLTNAGVRLGYAF</sequence>
<comment type="caution">
    <text evidence="2">The sequence shown here is derived from an EMBL/GenBank/DDBJ whole genome shotgun (WGS) entry which is preliminary data.</text>
</comment>
<evidence type="ECO:0000313" key="3">
    <source>
        <dbReference type="Proteomes" id="UP000598467"/>
    </source>
</evidence>
<protein>
    <submittedName>
        <fullName evidence="2">Acyloxyacyl hydrolase</fullName>
    </submittedName>
</protein>
<name>A0A926SAQ1_9HYPH</name>